<evidence type="ECO:0008006" key="4">
    <source>
        <dbReference type="Google" id="ProtNLM"/>
    </source>
</evidence>
<keyword evidence="3" id="KW-1185">Reference proteome</keyword>
<keyword evidence="1" id="KW-0853">WD repeat</keyword>
<gene>
    <name evidence="2" type="ORF">PPRIM_AZ9-3.1.T0230376</name>
</gene>
<dbReference type="GO" id="GO:0016226">
    <property type="term" value="P:iron-sulfur cluster assembly"/>
    <property type="evidence" value="ECO:0007669"/>
    <property type="project" value="TreeGrafter"/>
</dbReference>
<comment type="caution">
    <text evidence="2">The sequence shown here is derived from an EMBL/GenBank/DDBJ whole genome shotgun (WGS) entry which is preliminary data.</text>
</comment>
<dbReference type="Pfam" id="PF00400">
    <property type="entry name" value="WD40"/>
    <property type="match status" value="3"/>
</dbReference>
<dbReference type="InterPro" id="IPR001680">
    <property type="entry name" value="WD40_rpt"/>
</dbReference>
<dbReference type="PROSITE" id="PS50294">
    <property type="entry name" value="WD_REPEATS_REGION"/>
    <property type="match status" value="2"/>
</dbReference>
<evidence type="ECO:0000256" key="1">
    <source>
        <dbReference type="PROSITE-ProRule" id="PRU00221"/>
    </source>
</evidence>
<dbReference type="Proteomes" id="UP000688137">
    <property type="component" value="Unassembled WGS sequence"/>
</dbReference>
<evidence type="ECO:0000313" key="3">
    <source>
        <dbReference type="Proteomes" id="UP000688137"/>
    </source>
</evidence>
<dbReference type="AlphaFoldDB" id="A0A8S1KT19"/>
<evidence type="ECO:0000313" key="2">
    <source>
        <dbReference type="EMBL" id="CAD8055826.1"/>
    </source>
</evidence>
<feature type="repeat" description="WD" evidence="1">
    <location>
        <begin position="332"/>
        <end position="363"/>
    </location>
</feature>
<dbReference type="PANTHER" id="PTHR19920:SF0">
    <property type="entry name" value="CYTOSOLIC IRON-SULFUR PROTEIN ASSEMBLY PROTEIN CIAO1-RELATED"/>
    <property type="match status" value="1"/>
</dbReference>
<dbReference type="PROSITE" id="PS50082">
    <property type="entry name" value="WD_REPEATS_2"/>
    <property type="match status" value="3"/>
</dbReference>
<dbReference type="GO" id="GO:0097361">
    <property type="term" value="C:cytosolic [4Fe-4S] assembly targeting complex"/>
    <property type="evidence" value="ECO:0007669"/>
    <property type="project" value="TreeGrafter"/>
</dbReference>
<proteinExistence type="predicted"/>
<feature type="repeat" description="WD" evidence="1">
    <location>
        <begin position="242"/>
        <end position="274"/>
    </location>
</feature>
<name>A0A8S1KT19_PARPR</name>
<protein>
    <recommendedName>
        <fullName evidence="4">WD40-repeat-containing domain</fullName>
    </recommendedName>
</protein>
<dbReference type="OMA" id="SENCWAM"/>
<accession>A0A8S1KT19</accession>
<reference evidence="2" key="1">
    <citation type="submission" date="2021-01" db="EMBL/GenBank/DDBJ databases">
        <authorList>
            <consortium name="Genoscope - CEA"/>
            <person name="William W."/>
        </authorList>
    </citation>
    <scope>NUCLEOTIDE SEQUENCE</scope>
</reference>
<feature type="repeat" description="WD" evidence="1">
    <location>
        <begin position="286"/>
        <end position="320"/>
    </location>
</feature>
<dbReference type="SMART" id="SM00320">
    <property type="entry name" value="WD40"/>
    <property type="match status" value="4"/>
</dbReference>
<sequence>MIQNCELVCFQNHDKPVCSVIVEKWVKKDERLLCKECLKNFDQKINIKGLNKIKEMIEIKLSENNEKKQYFLSLKLQEIEQLTNDLNQLKQKLIITFDFILGDLKNCMDDLAKEQQINNTYRLIDELEKLLNQGSYENEFMQFIDQIIFQNNNGIKKVLSKISQLTDIYKEANNIIKNSFKKIINIPQTEIQLNLINKDIKQNKNCYAIAFNQNGQIMASGCGKDIKLWNFNNGKLKEIQTLSSHKSDVSCLIFSKLSDNFVSGSFDSTIKIWKQFKGQEWKSLQSKEDNNPIFCLILQKNEKVLISGSEQYSINVWDIDFELNRLNLSYSLIKHTQSVCSLSLNESETFLVSCGNDQQIIVWMREQNNQWGFKQIVTQSIKEIGTKICFIKENQFIWICGNQNGKDCICFFELQNEQFQEQFNQQINLISNNQESDQNLFPIIFNKKKKIIFLRHKFIIYILSQQFHNKYKIASKLKFDNYLIQGSMTNDAEFIVVWEKSNSSYLIYQINQKQ</sequence>
<dbReference type="EMBL" id="CAJJDM010000021">
    <property type="protein sequence ID" value="CAD8055826.1"/>
    <property type="molecule type" value="Genomic_DNA"/>
</dbReference>
<dbReference type="PANTHER" id="PTHR19920">
    <property type="entry name" value="WD40 PROTEIN CIAO1"/>
    <property type="match status" value="1"/>
</dbReference>
<organism evidence="2 3">
    <name type="scientific">Paramecium primaurelia</name>
    <dbReference type="NCBI Taxonomy" id="5886"/>
    <lineage>
        <taxon>Eukaryota</taxon>
        <taxon>Sar</taxon>
        <taxon>Alveolata</taxon>
        <taxon>Ciliophora</taxon>
        <taxon>Intramacronucleata</taxon>
        <taxon>Oligohymenophorea</taxon>
        <taxon>Peniculida</taxon>
        <taxon>Parameciidae</taxon>
        <taxon>Paramecium</taxon>
    </lineage>
</organism>